<dbReference type="AlphaFoldDB" id="A0A8J2PPL0"/>
<comment type="caution">
    <text evidence="1">The sequence shown here is derived from an EMBL/GenBank/DDBJ whole genome shotgun (WGS) entry which is preliminary data.</text>
</comment>
<reference evidence="1" key="1">
    <citation type="submission" date="2021-06" db="EMBL/GenBank/DDBJ databases">
        <authorList>
            <person name="Hodson N. C."/>
            <person name="Mongue J. A."/>
            <person name="Jaron S. K."/>
        </authorList>
    </citation>
    <scope>NUCLEOTIDE SEQUENCE</scope>
</reference>
<accession>A0A8J2PPL0</accession>
<evidence type="ECO:0000313" key="1">
    <source>
        <dbReference type="EMBL" id="CAG7831330.1"/>
    </source>
</evidence>
<protein>
    <submittedName>
        <fullName evidence="1">Uncharacterized protein</fullName>
    </submittedName>
</protein>
<proteinExistence type="predicted"/>
<organism evidence="1 2">
    <name type="scientific">Allacma fusca</name>
    <dbReference type="NCBI Taxonomy" id="39272"/>
    <lineage>
        <taxon>Eukaryota</taxon>
        <taxon>Metazoa</taxon>
        <taxon>Ecdysozoa</taxon>
        <taxon>Arthropoda</taxon>
        <taxon>Hexapoda</taxon>
        <taxon>Collembola</taxon>
        <taxon>Symphypleona</taxon>
        <taxon>Sminthuridae</taxon>
        <taxon>Allacma</taxon>
    </lineage>
</organism>
<keyword evidence="2" id="KW-1185">Reference proteome</keyword>
<evidence type="ECO:0000313" key="2">
    <source>
        <dbReference type="Proteomes" id="UP000708208"/>
    </source>
</evidence>
<dbReference type="Proteomes" id="UP000708208">
    <property type="component" value="Unassembled WGS sequence"/>
</dbReference>
<gene>
    <name evidence="1" type="ORF">AFUS01_LOCUS41078</name>
</gene>
<feature type="non-terminal residue" evidence="1">
    <location>
        <position position="1"/>
    </location>
</feature>
<name>A0A8J2PPL0_9HEXA</name>
<dbReference type="EMBL" id="CAJVCH010560047">
    <property type="protein sequence ID" value="CAG7831330.1"/>
    <property type="molecule type" value="Genomic_DNA"/>
</dbReference>
<sequence length="71" mass="7698">KNKTSIEKQQRPAQPNFLLTGSILPPCNKINRKCKSRAGCSCSSPSLSIGTEDTMPREVGTAPDPWSLLVI</sequence>